<sequence>MNYINLATLDSMYEAENLAEALSRNGITARTHDEQDIQRFIFFTKPKAFSIVQVHDADYARAVNLIQDMQGTHEPVCRHIFSCPECGSLAVEYPQFTRKYFITPLLLEWASNFGLFEKKFYCRKCHALWPYQAGAKLPEIGHATGVQVAPPN</sequence>
<accession>A0ABP9PEH3</accession>
<gene>
    <name evidence="1" type="ORF">GCM10023213_27960</name>
</gene>
<dbReference type="RefSeq" id="WP_345736991.1">
    <property type="nucleotide sequence ID" value="NZ_BAABIA010000005.1"/>
</dbReference>
<evidence type="ECO:0008006" key="3">
    <source>
        <dbReference type="Google" id="ProtNLM"/>
    </source>
</evidence>
<evidence type="ECO:0000313" key="2">
    <source>
        <dbReference type="Proteomes" id="UP001499852"/>
    </source>
</evidence>
<keyword evidence="2" id="KW-1185">Reference proteome</keyword>
<evidence type="ECO:0000313" key="1">
    <source>
        <dbReference type="EMBL" id="GAA5142282.1"/>
    </source>
</evidence>
<protein>
    <recommendedName>
        <fullName evidence="3">Signal transducing protein</fullName>
    </recommendedName>
</protein>
<comment type="caution">
    <text evidence="1">The sequence shown here is derived from an EMBL/GenBank/DDBJ whole genome shotgun (WGS) entry which is preliminary data.</text>
</comment>
<name>A0ABP9PEH3_9BACT</name>
<reference evidence="2" key="1">
    <citation type="journal article" date="2019" name="Int. J. Syst. Evol. Microbiol.">
        <title>The Global Catalogue of Microorganisms (GCM) 10K type strain sequencing project: providing services to taxonomists for standard genome sequencing and annotation.</title>
        <authorList>
            <consortium name="The Broad Institute Genomics Platform"/>
            <consortium name="The Broad Institute Genome Sequencing Center for Infectious Disease"/>
            <person name="Wu L."/>
            <person name="Ma J."/>
        </authorList>
    </citation>
    <scope>NUCLEOTIDE SEQUENCE [LARGE SCALE GENOMIC DNA]</scope>
    <source>
        <strain evidence="2">JCM 18053</strain>
    </source>
</reference>
<dbReference type="EMBL" id="BAABIA010000005">
    <property type="protein sequence ID" value="GAA5142282.1"/>
    <property type="molecule type" value="Genomic_DNA"/>
</dbReference>
<dbReference type="Proteomes" id="UP001499852">
    <property type="component" value="Unassembled WGS sequence"/>
</dbReference>
<proteinExistence type="predicted"/>
<organism evidence="1 2">
    <name type="scientific">Prosthecobacter algae</name>
    <dbReference type="NCBI Taxonomy" id="1144682"/>
    <lineage>
        <taxon>Bacteria</taxon>
        <taxon>Pseudomonadati</taxon>
        <taxon>Verrucomicrobiota</taxon>
        <taxon>Verrucomicrobiia</taxon>
        <taxon>Verrucomicrobiales</taxon>
        <taxon>Verrucomicrobiaceae</taxon>
        <taxon>Prosthecobacter</taxon>
    </lineage>
</organism>